<dbReference type="RefSeq" id="WP_132460112.1">
    <property type="nucleotide sequence ID" value="NZ_SLXP01000001.1"/>
</dbReference>
<evidence type="ECO:0000313" key="2">
    <source>
        <dbReference type="Proteomes" id="UP000294835"/>
    </source>
</evidence>
<dbReference type="AlphaFoldDB" id="A0A4V2SRS8"/>
<dbReference type="OrthoDB" id="9808959at2"/>
<evidence type="ECO:0000313" key="1">
    <source>
        <dbReference type="EMBL" id="TCP43946.1"/>
    </source>
</evidence>
<protein>
    <submittedName>
        <fullName evidence="1">Rha family phage regulatory protein</fullName>
    </submittedName>
</protein>
<comment type="caution">
    <text evidence="1">The sequence shown here is derived from an EMBL/GenBank/DDBJ whole genome shotgun (WGS) entry which is preliminary data.</text>
</comment>
<dbReference type="Pfam" id="PF09669">
    <property type="entry name" value="Phage_pRha"/>
    <property type="match status" value="1"/>
</dbReference>
<name>A0A4V2SRS8_9RHOB</name>
<dbReference type="NCBIfam" id="TIGR02681">
    <property type="entry name" value="phage_pRha"/>
    <property type="match status" value="1"/>
</dbReference>
<accession>A0A4V2SRS8</accession>
<sequence>MSVAAEVPARQPVVFARNGGVFASSRDVAAFFGKRHDNVLRDIERLISEEPALLLGPLLKFEESFIEVETGNGTARRFRVFEMTRDGFTLLAMGFTGPRALRWKLCYIEAFNRMEAALQGQAAAASVAPDGLEQALSACREVRLTWGRRAAQDFWSTSDLVGLYDPAKHHATQVCGDGDDPLRVFLSTQCVVSGDRDDVLLARDLIARFRAWQVERGLPAWGRRRAQIRLAALSGVYRDPESGATFCPFKSSDSYYRGIAWR</sequence>
<gene>
    <name evidence="1" type="ORF">EV662_10129</name>
</gene>
<proteinExistence type="predicted"/>
<dbReference type="EMBL" id="SLXP01000001">
    <property type="protein sequence ID" value="TCP43946.1"/>
    <property type="molecule type" value="Genomic_DNA"/>
</dbReference>
<keyword evidence="2" id="KW-1185">Reference proteome</keyword>
<dbReference type="InterPro" id="IPR014054">
    <property type="entry name" value="Phage_regulatory_Rha"/>
</dbReference>
<dbReference type="Proteomes" id="UP000294835">
    <property type="component" value="Unassembled WGS sequence"/>
</dbReference>
<organism evidence="1 2">
    <name type="scientific">Rhodovulum marinum</name>
    <dbReference type="NCBI Taxonomy" id="320662"/>
    <lineage>
        <taxon>Bacteria</taxon>
        <taxon>Pseudomonadati</taxon>
        <taxon>Pseudomonadota</taxon>
        <taxon>Alphaproteobacteria</taxon>
        <taxon>Rhodobacterales</taxon>
        <taxon>Paracoccaceae</taxon>
        <taxon>Rhodovulum</taxon>
    </lineage>
</organism>
<reference evidence="1 2" key="1">
    <citation type="submission" date="2019-03" db="EMBL/GenBank/DDBJ databases">
        <title>Genomic Encyclopedia of Type Strains, Phase IV (KMG-IV): sequencing the most valuable type-strain genomes for metagenomic binning, comparative biology and taxonomic classification.</title>
        <authorList>
            <person name="Goeker M."/>
        </authorList>
    </citation>
    <scope>NUCLEOTIDE SEQUENCE [LARGE SCALE GENOMIC DNA]</scope>
    <source>
        <strain evidence="1 2">DSM 18063</strain>
    </source>
</reference>